<dbReference type="Proteomes" id="UP000593573">
    <property type="component" value="Unassembled WGS sequence"/>
</dbReference>
<gene>
    <name evidence="3" type="ORF">Goklo_027352</name>
</gene>
<evidence type="ECO:0000256" key="1">
    <source>
        <dbReference type="SAM" id="Phobius"/>
    </source>
</evidence>
<dbReference type="EMBL" id="JABFAB010000002">
    <property type="protein sequence ID" value="MBA0643030.1"/>
    <property type="molecule type" value="Genomic_DNA"/>
</dbReference>
<feature type="transmembrane region" description="Helical" evidence="1">
    <location>
        <begin position="53"/>
        <end position="73"/>
    </location>
</feature>
<feature type="domain" description="Alpha-carbonic anhydrase" evidence="2">
    <location>
        <begin position="93"/>
        <end position="176"/>
    </location>
</feature>
<evidence type="ECO:0000259" key="2">
    <source>
        <dbReference type="Pfam" id="PF00194"/>
    </source>
</evidence>
<proteinExistence type="predicted"/>
<accession>A0A7J8TY25</accession>
<name>A0A7J8TY25_9ROSI</name>
<dbReference type="AlphaFoldDB" id="A0A7J8TY25"/>
<organism evidence="3 4">
    <name type="scientific">Gossypium klotzschianum</name>
    <dbReference type="NCBI Taxonomy" id="34286"/>
    <lineage>
        <taxon>Eukaryota</taxon>
        <taxon>Viridiplantae</taxon>
        <taxon>Streptophyta</taxon>
        <taxon>Embryophyta</taxon>
        <taxon>Tracheophyta</taxon>
        <taxon>Spermatophyta</taxon>
        <taxon>Magnoliopsida</taxon>
        <taxon>eudicotyledons</taxon>
        <taxon>Gunneridae</taxon>
        <taxon>Pentapetalae</taxon>
        <taxon>rosids</taxon>
        <taxon>malvids</taxon>
        <taxon>Malvales</taxon>
        <taxon>Malvaceae</taxon>
        <taxon>Malvoideae</taxon>
        <taxon>Gossypium</taxon>
    </lineage>
</organism>
<dbReference type="SUPFAM" id="SSF51069">
    <property type="entry name" value="Carbonic anhydrase"/>
    <property type="match status" value="1"/>
</dbReference>
<dbReference type="InterPro" id="IPR036398">
    <property type="entry name" value="CA_dom_sf"/>
</dbReference>
<dbReference type="InterPro" id="IPR001148">
    <property type="entry name" value="CA_dom"/>
</dbReference>
<dbReference type="Gene3D" id="3.10.200.10">
    <property type="entry name" value="Alpha carbonic anhydrase"/>
    <property type="match status" value="1"/>
</dbReference>
<evidence type="ECO:0000313" key="3">
    <source>
        <dbReference type="EMBL" id="MBA0643030.1"/>
    </source>
</evidence>
<keyword evidence="1" id="KW-0812">Transmembrane</keyword>
<protein>
    <recommendedName>
        <fullName evidence="2">Alpha-carbonic anhydrase domain-containing protein</fullName>
    </recommendedName>
</protein>
<dbReference type="OrthoDB" id="429145at2759"/>
<reference evidence="3 4" key="1">
    <citation type="journal article" date="2019" name="Genome Biol. Evol.">
        <title>Insights into the evolution of the New World diploid cottons (Gossypium, subgenus Houzingenia) based on genome sequencing.</title>
        <authorList>
            <person name="Grover C.E."/>
            <person name="Arick M.A. 2nd"/>
            <person name="Thrash A."/>
            <person name="Conover J.L."/>
            <person name="Sanders W.S."/>
            <person name="Peterson D.G."/>
            <person name="Frelichowski J.E."/>
            <person name="Scheffler J.A."/>
            <person name="Scheffler B.E."/>
            <person name="Wendel J.F."/>
        </authorList>
    </citation>
    <scope>NUCLEOTIDE SEQUENCE [LARGE SCALE GENOMIC DNA]</scope>
    <source>
        <strain evidence="3">57</strain>
        <tissue evidence="3">Leaf</tissue>
    </source>
</reference>
<comment type="caution">
    <text evidence="3">The sequence shown here is derived from an EMBL/GenBank/DDBJ whole genome shotgun (WGS) entry which is preliminary data.</text>
</comment>
<evidence type="ECO:0000313" key="4">
    <source>
        <dbReference type="Proteomes" id="UP000593573"/>
    </source>
</evidence>
<keyword evidence="4" id="KW-1185">Reference proteome</keyword>
<sequence length="195" mass="22186">MKLLGKFTCYFPKKPINILHNHSPQTIPPNIFSESMGFSALKRSSMKGQKQPIFIPLFLIFSVLFLCFSASVASNEEEVENEREFDYSETSEKGPHHWGDLKKEWAACKTGAMQSPIDLTNDRAKIITTSVKLGKNYKPAESIIKNRGHDISVTNSTIQHTHTHTHTINYIYHCFHVSRNGQILVLVPTIFVLRI</sequence>
<keyword evidence="1" id="KW-1133">Transmembrane helix</keyword>
<dbReference type="Pfam" id="PF00194">
    <property type="entry name" value="Carb_anhydrase"/>
    <property type="match status" value="1"/>
</dbReference>
<keyword evidence="1" id="KW-0472">Membrane</keyword>